<dbReference type="InterPro" id="IPR051266">
    <property type="entry name" value="CLCR"/>
</dbReference>
<dbReference type="EMBL" id="HBUF01140928">
    <property type="protein sequence ID" value="CAG6646291.1"/>
    <property type="molecule type" value="Transcribed_RNA"/>
</dbReference>
<reference evidence="5" key="1">
    <citation type="submission" date="2021-05" db="EMBL/GenBank/DDBJ databases">
        <authorList>
            <person name="Alioto T."/>
            <person name="Alioto T."/>
            <person name="Gomez Garrido J."/>
        </authorList>
    </citation>
    <scope>NUCLEOTIDE SEQUENCE</scope>
</reference>
<dbReference type="EMBL" id="HBUF01140929">
    <property type="protein sequence ID" value="CAG6646293.1"/>
    <property type="molecule type" value="Transcribed_RNA"/>
</dbReference>
<feature type="domain" description="Calcium-activated chloride channel N-terminal" evidence="4">
    <location>
        <begin position="27"/>
        <end position="274"/>
    </location>
</feature>
<accession>A0A8D8RCP7</accession>
<dbReference type="EMBL" id="HBUF01140927">
    <property type="protein sequence ID" value="CAG6646289.1"/>
    <property type="molecule type" value="Transcribed_RNA"/>
</dbReference>
<protein>
    <submittedName>
        <fullName evidence="5">Calcium-activated chloride channel regulator 4</fullName>
    </submittedName>
</protein>
<evidence type="ECO:0000313" key="5">
    <source>
        <dbReference type="EMBL" id="CAG6646287.1"/>
    </source>
</evidence>
<dbReference type="InterPro" id="IPR013642">
    <property type="entry name" value="CLCA_N"/>
</dbReference>
<evidence type="ECO:0000256" key="2">
    <source>
        <dbReference type="SAM" id="Phobius"/>
    </source>
</evidence>
<dbReference type="AlphaFoldDB" id="A0A8D8RCP7"/>
<dbReference type="PANTHER" id="PTHR10579">
    <property type="entry name" value="CALCIUM-ACTIVATED CHLORIDE CHANNEL REGULATOR"/>
    <property type="match status" value="1"/>
</dbReference>
<dbReference type="Pfam" id="PF08434">
    <property type="entry name" value="CLCA"/>
    <property type="match status" value="1"/>
</dbReference>
<feature type="chain" id="PRO_5033670935" evidence="3">
    <location>
        <begin position="25"/>
        <end position="1167"/>
    </location>
</feature>
<feature type="transmembrane region" description="Helical" evidence="2">
    <location>
        <begin position="927"/>
        <end position="950"/>
    </location>
</feature>
<dbReference type="EMBL" id="HBUF01347647">
    <property type="protein sequence ID" value="CAG6710957.1"/>
    <property type="molecule type" value="Transcribed_RNA"/>
</dbReference>
<keyword evidence="2" id="KW-0472">Membrane</keyword>
<dbReference type="PANTHER" id="PTHR10579:SF177">
    <property type="entry name" value="CALCIUM-ACTIVATED CHLORIDE CHANNEL REGULATOR 4-LIKE PROTEIN"/>
    <property type="match status" value="1"/>
</dbReference>
<dbReference type="GO" id="GO:0032991">
    <property type="term" value="C:protein-containing complex"/>
    <property type="evidence" value="ECO:0007669"/>
    <property type="project" value="UniProtKB-ARBA"/>
</dbReference>
<evidence type="ECO:0000256" key="1">
    <source>
        <dbReference type="SAM" id="MobiDB-lite"/>
    </source>
</evidence>
<evidence type="ECO:0000259" key="4">
    <source>
        <dbReference type="Pfam" id="PF08434"/>
    </source>
</evidence>
<dbReference type="EMBL" id="HBUF01347648">
    <property type="protein sequence ID" value="CAG6710958.1"/>
    <property type="molecule type" value="Transcribed_RNA"/>
</dbReference>
<dbReference type="EMBL" id="HBUF01347649">
    <property type="protein sequence ID" value="CAG6710959.1"/>
    <property type="molecule type" value="Transcribed_RNA"/>
</dbReference>
<dbReference type="EMBL" id="HBUF01140926">
    <property type="protein sequence ID" value="CAG6646287.1"/>
    <property type="molecule type" value="Transcribed_RNA"/>
</dbReference>
<keyword evidence="3" id="KW-0732">Signal</keyword>
<keyword evidence="2" id="KW-0812">Transmembrane</keyword>
<dbReference type="InterPro" id="IPR036465">
    <property type="entry name" value="vWFA_dom_sf"/>
</dbReference>
<sequence length="1167" mass="129201">MVIMLAKLFSVFLVFLCSVPSNFGSPISFKNGAYEGIVFGISDRVPAMDCKNILNNLEIAIKGASKTLYSTLENRAYWGSVTILLPNNWPDTCAPNSNSVVSSQGETADFTVGPSHPVHGDSMWTQQSRGCGQSGDFVYISHRALLDPKDLSKTMVAEWAKYRYGVFDEMGYSRDPVYPMCYMGDQSGMDFTTGCSDRPITVVDGICEDRPVSKSKLVHPEAKTSIMFSSSSPNVNRFCNATTHNRFAPTKQNAFCNRRSVMEVIKTHYDFTNAALEISVSNTTPTIMYKRDTLTRYVLVVEDTKDMLMRESWSFLRLAIRKWAVHDLPGNTEVGLVAVNETSAHKLHGLSPLHSSGARDLVASNIPYTPGDSRSPACLACGMREAIQMLDERTRTSGPGSSVIVLIAPGTANYAPEITKQILRASELKIRIATVTYPGMYRQRSLDWISEKTHGTAFTVTEARQNMASSYISTYFKLTNVLYSITEIYYQGSRADLPMEIHRRELIDDGTSSTTSSVTGSFVLEEGMGEPARFTILTHDIEDPLIRGITLTSPSQKVYSTRSDAMLSLRLMSIPANINETGTWTYTIERFQGSPQSHYVQVMATPWSSRVPVVKARAWTSATINPLIIYTEVKRGDYPVLGARIEVTVTRPGSNATSSHREKFELIDTGSGDPDLMKGDGIYSRYFSPETGGPGVYTFEITVTDNGNTAYSWQHDDVQTLAAELPLRLESNCCGSQMPTPSVESLSPFQRILPPITKTITSESLATSRNVGKVGDLRVELLASDLKARLSWTSPDMGGNSVARYELKYANTVGEIMDNFESSQTWSHGTPFPLAPGSETSFTLDLTRDPSLLDQTLFVAIRGFKDLSGDAVPGPISNWVRVLIPAPPPPPPPPSTYPSAPYDTVYSSDHDSVIPKIARELDFNLEYLLPLVGGVLLVMLLLSLYCYFCVLRRRKPEKTKPIKNQEKHINVSVVPSTPQNTANPVTISSPIMNQSLRNDLDSRTLPPQFEPQYIEEDKKRYSMAHYPEERHHMGHHQGMQGMPGNGLSVISGNGTLVRGRTLSPYQSWTASQLLHEHERRVSPYGQIGDEYPHHDQYPPPVPPLPAFNHPDSIYGTHVQSTVPPPTQYTNNYARQNSGNLMLFNPSLQGSLSSVSSGDKKKRNVTMV</sequence>
<feature type="signal peptide" evidence="3">
    <location>
        <begin position="1"/>
        <end position="24"/>
    </location>
</feature>
<dbReference type="EMBL" id="HBUF01347650">
    <property type="protein sequence ID" value="CAG6710960.1"/>
    <property type="molecule type" value="Transcribed_RNA"/>
</dbReference>
<feature type="region of interest" description="Disordered" evidence="1">
    <location>
        <begin position="1148"/>
        <end position="1167"/>
    </location>
</feature>
<proteinExistence type="predicted"/>
<name>A0A8D8RCP7_9HEMI</name>
<organism evidence="5">
    <name type="scientific">Cacopsylla melanoneura</name>
    <dbReference type="NCBI Taxonomy" id="428564"/>
    <lineage>
        <taxon>Eukaryota</taxon>
        <taxon>Metazoa</taxon>
        <taxon>Ecdysozoa</taxon>
        <taxon>Arthropoda</taxon>
        <taxon>Hexapoda</taxon>
        <taxon>Insecta</taxon>
        <taxon>Pterygota</taxon>
        <taxon>Neoptera</taxon>
        <taxon>Paraneoptera</taxon>
        <taxon>Hemiptera</taxon>
        <taxon>Sternorrhyncha</taxon>
        <taxon>Psylloidea</taxon>
        <taxon>Psyllidae</taxon>
        <taxon>Psyllinae</taxon>
        <taxon>Cacopsylla</taxon>
    </lineage>
</organism>
<dbReference type="SUPFAM" id="SSF53300">
    <property type="entry name" value="vWA-like"/>
    <property type="match status" value="1"/>
</dbReference>
<dbReference type="Gene3D" id="3.40.50.410">
    <property type="entry name" value="von Willebrand factor, type A domain"/>
    <property type="match status" value="1"/>
</dbReference>
<evidence type="ECO:0000256" key="3">
    <source>
        <dbReference type="SAM" id="SignalP"/>
    </source>
</evidence>
<keyword evidence="2" id="KW-1133">Transmembrane helix</keyword>